<dbReference type="GO" id="GO:0005634">
    <property type="term" value="C:nucleus"/>
    <property type="evidence" value="ECO:0007669"/>
    <property type="project" value="UniProtKB-SubCell"/>
</dbReference>
<dbReference type="PANTHER" id="PTHR40626:SF3">
    <property type="entry name" value="TRANSCRIPTION FACTOR WITH C2H2 AND ZN(2)-CYS(6) DNA BINDING DOMAIN (EUROFUNG)-RELATED"/>
    <property type="match status" value="1"/>
</dbReference>
<gene>
    <name evidence="7" type="ORF">FLONG3_1775</name>
</gene>
<keyword evidence="8" id="KW-1185">Reference proteome</keyword>
<evidence type="ECO:0000256" key="4">
    <source>
        <dbReference type="ARBA" id="ARBA00022771"/>
    </source>
</evidence>
<evidence type="ECO:0008006" key="9">
    <source>
        <dbReference type="Google" id="ProtNLM"/>
    </source>
</evidence>
<dbReference type="AlphaFoldDB" id="A0A395T5V8"/>
<organism evidence="7 8">
    <name type="scientific">Fusarium longipes</name>
    <dbReference type="NCBI Taxonomy" id="694270"/>
    <lineage>
        <taxon>Eukaryota</taxon>
        <taxon>Fungi</taxon>
        <taxon>Dikarya</taxon>
        <taxon>Ascomycota</taxon>
        <taxon>Pezizomycotina</taxon>
        <taxon>Sordariomycetes</taxon>
        <taxon>Hypocreomycetidae</taxon>
        <taxon>Hypocreales</taxon>
        <taxon>Nectriaceae</taxon>
        <taxon>Fusarium</taxon>
    </lineage>
</organism>
<dbReference type="EMBL" id="PXOG01000036">
    <property type="protein sequence ID" value="RGP80098.1"/>
    <property type="molecule type" value="Genomic_DNA"/>
</dbReference>
<sequence>PEANPPGLIASLAVLGACMSPDPEDCVRAMAWLNPVEEAVFSEALLYDNSIVASPNLVGDEPIVWDKLKALHAAYFVCIAQNWEGSRESKQRIRKDRYSHIVSVAQSFGLFDLSLASMGPASPTKQKWTKFILLESMIRTATYIYLLDSAFVLFYRLPPRVISLELNTGLYQTTLVNVTELSPAAIGLSRWIWLWRQGCSSMVSHSTEGIPVEDLWKRVGFMQYADEYYHLACAMLERWKRRESETEARLAAWATPFGHVQGTPRFYDADMAQVKALINDMESASH</sequence>
<name>A0A395T5V8_9HYPO</name>
<evidence type="ECO:0000313" key="8">
    <source>
        <dbReference type="Proteomes" id="UP000266234"/>
    </source>
</evidence>
<dbReference type="GO" id="GO:0000981">
    <property type="term" value="F:DNA-binding transcription factor activity, RNA polymerase II-specific"/>
    <property type="evidence" value="ECO:0007669"/>
    <property type="project" value="InterPro"/>
</dbReference>
<accession>A0A395T5V8</accession>
<dbReference type="OrthoDB" id="654211at2759"/>
<keyword evidence="6" id="KW-0539">Nucleus</keyword>
<evidence type="ECO:0000256" key="5">
    <source>
        <dbReference type="ARBA" id="ARBA00022833"/>
    </source>
</evidence>
<dbReference type="STRING" id="694270.A0A395T5V8"/>
<evidence type="ECO:0000256" key="3">
    <source>
        <dbReference type="ARBA" id="ARBA00022737"/>
    </source>
</evidence>
<feature type="non-terminal residue" evidence="7">
    <location>
        <position position="1"/>
    </location>
</feature>
<dbReference type="GO" id="GO:0000978">
    <property type="term" value="F:RNA polymerase II cis-regulatory region sequence-specific DNA binding"/>
    <property type="evidence" value="ECO:0007669"/>
    <property type="project" value="InterPro"/>
</dbReference>
<dbReference type="PANTHER" id="PTHR40626">
    <property type="entry name" value="MIP31509P"/>
    <property type="match status" value="1"/>
</dbReference>
<comment type="caution">
    <text evidence="7">The sequence shown here is derived from an EMBL/GenBank/DDBJ whole genome shotgun (WGS) entry which is preliminary data.</text>
</comment>
<keyword evidence="2" id="KW-0479">Metal-binding</keyword>
<evidence type="ECO:0000256" key="6">
    <source>
        <dbReference type="ARBA" id="ARBA00023242"/>
    </source>
</evidence>
<comment type="subcellular location">
    <subcellularLocation>
        <location evidence="1">Nucleus</location>
    </subcellularLocation>
</comment>
<evidence type="ECO:0000313" key="7">
    <source>
        <dbReference type="EMBL" id="RGP80098.1"/>
    </source>
</evidence>
<evidence type="ECO:0000256" key="2">
    <source>
        <dbReference type="ARBA" id="ARBA00022723"/>
    </source>
</evidence>
<evidence type="ECO:0000256" key="1">
    <source>
        <dbReference type="ARBA" id="ARBA00004123"/>
    </source>
</evidence>
<dbReference type="Proteomes" id="UP000266234">
    <property type="component" value="Unassembled WGS sequence"/>
</dbReference>
<dbReference type="GO" id="GO:0000785">
    <property type="term" value="C:chromatin"/>
    <property type="evidence" value="ECO:0007669"/>
    <property type="project" value="TreeGrafter"/>
</dbReference>
<keyword evidence="4" id="KW-0863">Zinc-finger</keyword>
<keyword evidence="5" id="KW-0862">Zinc</keyword>
<dbReference type="GO" id="GO:0008270">
    <property type="term" value="F:zinc ion binding"/>
    <property type="evidence" value="ECO:0007669"/>
    <property type="project" value="UniProtKB-KW"/>
</dbReference>
<reference evidence="7 8" key="1">
    <citation type="journal article" date="2018" name="PLoS Pathog.">
        <title>Evolution of structural diversity of trichothecenes, a family of toxins produced by plant pathogenic and entomopathogenic fungi.</title>
        <authorList>
            <person name="Proctor R.H."/>
            <person name="McCormick S.P."/>
            <person name="Kim H.S."/>
            <person name="Cardoza R.E."/>
            <person name="Stanley A.M."/>
            <person name="Lindo L."/>
            <person name="Kelly A."/>
            <person name="Brown D.W."/>
            <person name="Lee T."/>
            <person name="Vaughan M.M."/>
            <person name="Alexander N.J."/>
            <person name="Busman M."/>
            <person name="Gutierrez S."/>
        </authorList>
    </citation>
    <scope>NUCLEOTIDE SEQUENCE [LARGE SCALE GENOMIC DNA]</scope>
    <source>
        <strain evidence="7 8">NRRL 20695</strain>
    </source>
</reference>
<proteinExistence type="predicted"/>
<dbReference type="InterPro" id="IPR051059">
    <property type="entry name" value="VerF-like"/>
</dbReference>
<protein>
    <recommendedName>
        <fullName evidence="9">Transcription factor domain-containing protein</fullName>
    </recommendedName>
</protein>
<keyword evidence="3" id="KW-0677">Repeat</keyword>